<dbReference type="EC" id="2.3.2.2" evidence="3"/>
<dbReference type="EMBL" id="JAINDJ010000002">
    <property type="protein sequence ID" value="KAG9456854.1"/>
    <property type="molecule type" value="Genomic_DNA"/>
</dbReference>
<dbReference type="Proteomes" id="UP000825729">
    <property type="component" value="Unassembled WGS sequence"/>
</dbReference>
<feature type="active site" description="Nucleophile" evidence="1">
    <location>
        <position position="410"/>
    </location>
</feature>
<name>A0AAV7F7C5_ARIFI</name>
<dbReference type="SUPFAM" id="SSF56235">
    <property type="entry name" value="N-terminal nucleophile aminohydrolases (Ntn hydrolases)"/>
    <property type="match status" value="1"/>
</dbReference>
<dbReference type="NCBIfam" id="TIGR00066">
    <property type="entry name" value="g_glut_trans"/>
    <property type="match status" value="1"/>
</dbReference>
<keyword evidence="4" id="KW-0812">Transmembrane</keyword>
<dbReference type="InterPro" id="IPR043138">
    <property type="entry name" value="GGT_lsub"/>
</dbReference>
<dbReference type="EC" id="3.4.19.13" evidence="3"/>
<feature type="transmembrane region" description="Helical" evidence="4">
    <location>
        <begin position="23"/>
        <end position="42"/>
    </location>
</feature>
<evidence type="ECO:0000256" key="3">
    <source>
        <dbReference type="RuleBase" id="RU368068"/>
    </source>
</evidence>
<dbReference type="InterPro" id="IPR029055">
    <property type="entry name" value="Ntn_hydrolases_N"/>
</dbReference>
<dbReference type="PRINTS" id="PR01210">
    <property type="entry name" value="GGTRANSPTASE"/>
</dbReference>
<reference evidence="5 6" key="1">
    <citation type="submission" date="2021-07" db="EMBL/GenBank/DDBJ databases">
        <title>The Aristolochia fimbriata genome: insights into angiosperm evolution, floral development and chemical biosynthesis.</title>
        <authorList>
            <person name="Jiao Y."/>
        </authorList>
    </citation>
    <scope>NUCLEOTIDE SEQUENCE [LARGE SCALE GENOMIC DNA]</scope>
    <source>
        <strain evidence="5">IBCAS-2021</strain>
        <tissue evidence="5">Leaf</tissue>
    </source>
</reference>
<evidence type="ECO:0000313" key="5">
    <source>
        <dbReference type="EMBL" id="KAG9456854.1"/>
    </source>
</evidence>
<dbReference type="Gene3D" id="3.60.20.40">
    <property type="match status" value="1"/>
</dbReference>
<evidence type="ECO:0000313" key="6">
    <source>
        <dbReference type="Proteomes" id="UP000825729"/>
    </source>
</evidence>
<keyword evidence="3" id="KW-0012">Acyltransferase</keyword>
<comment type="pathway">
    <text evidence="3">Sulfur metabolism; glutathione metabolism.</text>
</comment>
<keyword evidence="3" id="KW-0378">Hydrolase</keyword>
<feature type="binding site" evidence="2">
    <location>
        <begin position="428"/>
        <end position="430"/>
    </location>
    <ligand>
        <name>L-glutamate</name>
        <dbReference type="ChEBI" id="CHEBI:29985"/>
    </ligand>
</feature>
<keyword evidence="3" id="KW-0808">Transferase</keyword>
<evidence type="ECO:0000256" key="2">
    <source>
        <dbReference type="PIRSR" id="PIRSR600101-2"/>
    </source>
</evidence>
<evidence type="ECO:0000256" key="1">
    <source>
        <dbReference type="PIRSR" id="PIRSR600101-1"/>
    </source>
</evidence>
<feature type="binding site" evidence="2">
    <location>
        <position position="452"/>
    </location>
    <ligand>
        <name>L-glutamate</name>
        <dbReference type="ChEBI" id="CHEBI:29985"/>
    </ligand>
</feature>
<proteinExistence type="predicted"/>
<sequence>MAQINLQNPLLGSRRPERKARSVVALTILLAVAVLSLCYVYYAGVGFFEAINRGDVHEGRRRWDNDDVVESDVGVVAADDSRCSAIGVSMLKRGGHAVDAAVAAALCVGVVNSMSSGIGGGGFMVVRDGRTGQAEAYNFRETAPSATTLEFYKQNPGAKHVGPLSLGVPSEIAGLHAAWRRHGRLPWRSLFEPSIRLARDGFVVAPCLAGFLESSREPIVADPGLRRVFAPGGKLLQAGDTCYNPELANTLEMVAEQGPGALYNGTVGAKLVSDVRKAGGILTTEDLREYKVEVTEAMRVDTMGYAILGMPPPSAGTVGVALILNVLESYGSLDGIKGPLGLHRFIESLKHMLAVRMDLGDPDFVNVTDTVLAMLSPSFAEQIRRDIVDNTTFPAEHYRPKWSQLRDHGTSHVSIVDADRNAVSLTSTINTYFGAELLSPSTGIILNNEMDDFSVPASETGDGVLPPPPSNFIQPNKRPLSSMTPIIILKGDELAGVLGGSGGVFIIPAVIQVFLNHFVLGMEPMDAILRPRVYHLLTPDLGFYENITAINGYHIELEEDWEVFLDERGHRLTPLSSGASCQLVVQDLHKAAGKTTSQSRGQAGVGPYRGVLTAVSDPRKDGKAAGI</sequence>
<dbReference type="PANTHER" id="PTHR11686:SF9">
    <property type="entry name" value="RE13973P"/>
    <property type="match status" value="1"/>
</dbReference>
<accession>A0AAV7F7C5</accession>
<comment type="caution">
    <text evidence="5">The sequence shown here is derived from an EMBL/GenBank/DDBJ whole genome shotgun (WGS) entry which is preliminary data.</text>
</comment>
<dbReference type="Gene3D" id="1.10.246.130">
    <property type="match status" value="1"/>
</dbReference>
<comment type="catalytic activity">
    <reaction evidence="3">
        <text>an N-terminal (5-L-glutamyl)-[peptide] + an alpha-amino acid = 5-L-glutamyl amino acid + an N-terminal L-alpha-aminoacyl-[peptide]</text>
        <dbReference type="Rhea" id="RHEA:23904"/>
        <dbReference type="Rhea" id="RHEA-COMP:9780"/>
        <dbReference type="Rhea" id="RHEA-COMP:9795"/>
        <dbReference type="ChEBI" id="CHEBI:77644"/>
        <dbReference type="ChEBI" id="CHEBI:78597"/>
        <dbReference type="ChEBI" id="CHEBI:78599"/>
        <dbReference type="ChEBI" id="CHEBI:78608"/>
        <dbReference type="EC" id="2.3.2.2"/>
    </reaction>
</comment>
<evidence type="ECO:0000256" key="4">
    <source>
        <dbReference type="SAM" id="Phobius"/>
    </source>
</evidence>
<dbReference type="InterPro" id="IPR043137">
    <property type="entry name" value="GGT_ssub_C"/>
</dbReference>
<dbReference type="GO" id="GO:0006751">
    <property type="term" value="P:glutathione catabolic process"/>
    <property type="evidence" value="ECO:0007669"/>
    <property type="project" value="UniProtKB-UniRule"/>
</dbReference>
<dbReference type="FunFam" id="1.10.246.130:FF:000001">
    <property type="entry name" value="Gamma-glutamyltransferase 5 isoform 1"/>
    <property type="match status" value="1"/>
</dbReference>
<protein>
    <recommendedName>
        <fullName evidence="3">Glutathione hydrolase</fullName>
        <ecNumber evidence="3">2.3.2.2</ecNumber>
        <ecNumber evidence="3">3.4.19.13</ecNumber>
    </recommendedName>
    <alternativeName>
        <fullName evidence="3">Gamma-glutamyltransferase</fullName>
    </alternativeName>
    <alternativeName>
        <fullName evidence="3">Gamma-glutamyltranspeptidase</fullName>
    </alternativeName>
</protein>
<dbReference type="GO" id="GO:0005886">
    <property type="term" value="C:plasma membrane"/>
    <property type="evidence" value="ECO:0007669"/>
    <property type="project" value="TreeGrafter"/>
</dbReference>
<dbReference type="InterPro" id="IPR000101">
    <property type="entry name" value="GGT_peptidase"/>
</dbReference>
<keyword evidence="4" id="KW-0472">Membrane</keyword>
<keyword evidence="4" id="KW-1133">Transmembrane helix</keyword>
<keyword evidence="6" id="KW-1185">Reference proteome</keyword>
<feature type="binding site" evidence="2">
    <location>
        <begin position="481"/>
        <end position="482"/>
    </location>
    <ligand>
        <name>L-glutamate</name>
        <dbReference type="ChEBI" id="CHEBI:29985"/>
    </ligand>
</feature>
<comment type="function">
    <text evidence="3">Cleaves the gamma-glutamyl peptide bond of glutathione and glutathione conjugates.</text>
</comment>
<feature type="binding site" evidence="2">
    <location>
        <position position="503"/>
    </location>
    <ligand>
        <name>L-glutamate</name>
        <dbReference type="ChEBI" id="CHEBI:29985"/>
    </ligand>
</feature>
<comment type="catalytic activity">
    <reaction evidence="3">
        <text>glutathione + H2O = L-cysteinylglycine + L-glutamate</text>
        <dbReference type="Rhea" id="RHEA:28807"/>
        <dbReference type="ChEBI" id="CHEBI:15377"/>
        <dbReference type="ChEBI" id="CHEBI:29985"/>
        <dbReference type="ChEBI" id="CHEBI:57925"/>
        <dbReference type="ChEBI" id="CHEBI:61694"/>
        <dbReference type="EC" id="3.4.19.13"/>
    </reaction>
</comment>
<feature type="binding site" evidence="2">
    <location>
        <position position="140"/>
    </location>
    <ligand>
        <name>L-glutamate</name>
        <dbReference type="ChEBI" id="CHEBI:29985"/>
    </ligand>
</feature>
<dbReference type="PANTHER" id="PTHR11686">
    <property type="entry name" value="GAMMA GLUTAMYL TRANSPEPTIDASE"/>
    <property type="match status" value="1"/>
</dbReference>
<gene>
    <name evidence="5" type="ORF">H6P81_001362</name>
</gene>
<organism evidence="5 6">
    <name type="scientific">Aristolochia fimbriata</name>
    <name type="common">White veined hardy Dutchman's pipe vine</name>
    <dbReference type="NCBI Taxonomy" id="158543"/>
    <lineage>
        <taxon>Eukaryota</taxon>
        <taxon>Viridiplantae</taxon>
        <taxon>Streptophyta</taxon>
        <taxon>Embryophyta</taxon>
        <taxon>Tracheophyta</taxon>
        <taxon>Spermatophyta</taxon>
        <taxon>Magnoliopsida</taxon>
        <taxon>Magnoliidae</taxon>
        <taxon>Piperales</taxon>
        <taxon>Aristolochiaceae</taxon>
        <taxon>Aristolochia</taxon>
    </lineage>
</organism>
<dbReference type="GO" id="GO:0103068">
    <property type="term" value="F:leukotriene C4 gamma-glutamyl transferase activity"/>
    <property type="evidence" value="ECO:0007669"/>
    <property type="project" value="UniProtKB-EC"/>
</dbReference>
<dbReference type="AlphaFoldDB" id="A0AAV7F7C5"/>
<dbReference type="GO" id="GO:0036374">
    <property type="term" value="F:glutathione hydrolase activity"/>
    <property type="evidence" value="ECO:0007669"/>
    <property type="project" value="UniProtKB-UniRule"/>
</dbReference>
<comment type="catalytic activity">
    <reaction evidence="3">
        <text>an S-substituted glutathione + H2O = an S-substituted L-cysteinylglycine + L-glutamate</text>
        <dbReference type="Rhea" id="RHEA:59468"/>
        <dbReference type="ChEBI" id="CHEBI:15377"/>
        <dbReference type="ChEBI" id="CHEBI:29985"/>
        <dbReference type="ChEBI" id="CHEBI:90779"/>
        <dbReference type="ChEBI" id="CHEBI:143103"/>
        <dbReference type="EC" id="3.4.19.13"/>
    </reaction>
</comment>
<dbReference type="Pfam" id="PF01019">
    <property type="entry name" value="G_glu_transpept"/>
    <property type="match status" value="1"/>
</dbReference>